<evidence type="ECO:0000313" key="1">
    <source>
        <dbReference type="EMBL" id="MDQ8195467.1"/>
    </source>
</evidence>
<keyword evidence="2" id="KW-1185">Reference proteome</keyword>
<comment type="caution">
    <text evidence="1">The sequence shown here is derived from an EMBL/GenBank/DDBJ whole genome shotgun (WGS) entry which is preliminary data.</text>
</comment>
<organism evidence="1 2">
    <name type="scientific">Thalassobacterium sedimentorum</name>
    <dbReference type="NCBI Taxonomy" id="3041258"/>
    <lineage>
        <taxon>Bacteria</taxon>
        <taxon>Pseudomonadati</taxon>
        <taxon>Verrucomicrobiota</taxon>
        <taxon>Opitutia</taxon>
        <taxon>Puniceicoccales</taxon>
        <taxon>Coraliomargaritaceae</taxon>
        <taxon>Thalassobacterium</taxon>
    </lineage>
</organism>
<reference evidence="1 2" key="1">
    <citation type="submission" date="2023-04" db="EMBL/GenBank/DDBJ databases">
        <title>A novel bacteria isolated from coastal sediment.</title>
        <authorList>
            <person name="Liu X.-J."/>
            <person name="Du Z.-J."/>
        </authorList>
    </citation>
    <scope>NUCLEOTIDE SEQUENCE [LARGE SCALE GENOMIC DNA]</scope>
    <source>
        <strain evidence="1 2">SDUM461004</strain>
    </source>
</reference>
<proteinExistence type="predicted"/>
<dbReference type="Proteomes" id="UP001243717">
    <property type="component" value="Unassembled WGS sequence"/>
</dbReference>
<name>A0ABU1AKY2_9BACT</name>
<accession>A0ABU1AKY2</accession>
<sequence length="205" mass="24270">METFSCYHQYIATALAREMNAYFEHSEYMKRRFQQRDTRGNPPVYTKPDRMKTEELRLKIILLTANYIEALANNYLSVKLAAREFEAIEQVEILKKWTALPGVFLPEYNFPKDEAMYDALKMLIGQRNTIVHMKPRIMLNGEVLKKGSPSKRFNIHKYIEKWDLLPLHLIEHLGKYDSSHEYMKFRALTFIDDYSEIRGGQEPIL</sequence>
<dbReference type="RefSeq" id="WP_308985917.1">
    <property type="nucleotide sequence ID" value="NZ_JARXIC010000024.1"/>
</dbReference>
<evidence type="ECO:0008006" key="3">
    <source>
        <dbReference type="Google" id="ProtNLM"/>
    </source>
</evidence>
<evidence type="ECO:0000313" key="2">
    <source>
        <dbReference type="Proteomes" id="UP001243717"/>
    </source>
</evidence>
<gene>
    <name evidence="1" type="ORF">QEH59_13610</name>
</gene>
<dbReference type="EMBL" id="JARXIC010000024">
    <property type="protein sequence ID" value="MDQ8195467.1"/>
    <property type="molecule type" value="Genomic_DNA"/>
</dbReference>
<protein>
    <recommendedName>
        <fullName evidence="3">RiboL-PSP-HEPN domain-containing protein</fullName>
    </recommendedName>
</protein>